<name>A0A4S8KDC3_MUSBA</name>
<keyword evidence="3" id="KW-1185">Reference proteome</keyword>
<evidence type="ECO:0000256" key="1">
    <source>
        <dbReference type="SAM" id="MobiDB-lite"/>
    </source>
</evidence>
<proteinExistence type="predicted"/>
<sequence>MESTRVRRRHGFMMKEAIILCCGFIFLFSLFDVLSSSSYRRSVRLGVRSLMATDPHSQPGQQRSGGKEDAGGGAGVVWGVCAQCGCAGRTPEDTVFRAPCGGGREAEEACRRTGVVPATVYGQVRRLHPVLPGARGCAARHSGDHRVLPRGVAVQMRQQTLHALTPSSPWSPDQPKDLRGTLSSPSHCFRRCCILGREYARLILLGGLE</sequence>
<evidence type="ECO:0000313" key="2">
    <source>
        <dbReference type="EMBL" id="THU73163.1"/>
    </source>
</evidence>
<gene>
    <name evidence="2" type="ORF">C4D60_Mb04t19910</name>
</gene>
<comment type="caution">
    <text evidence="2">The sequence shown here is derived from an EMBL/GenBank/DDBJ whole genome shotgun (WGS) entry which is preliminary data.</text>
</comment>
<evidence type="ECO:0000313" key="3">
    <source>
        <dbReference type="Proteomes" id="UP000317650"/>
    </source>
</evidence>
<feature type="region of interest" description="Disordered" evidence="1">
    <location>
        <begin position="52"/>
        <end position="71"/>
    </location>
</feature>
<protein>
    <submittedName>
        <fullName evidence="2">Uncharacterized protein</fullName>
    </submittedName>
</protein>
<organism evidence="2 3">
    <name type="scientific">Musa balbisiana</name>
    <name type="common">Banana</name>
    <dbReference type="NCBI Taxonomy" id="52838"/>
    <lineage>
        <taxon>Eukaryota</taxon>
        <taxon>Viridiplantae</taxon>
        <taxon>Streptophyta</taxon>
        <taxon>Embryophyta</taxon>
        <taxon>Tracheophyta</taxon>
        <taxon>Spermatophyta</taxon>
        <taxon>Magnoliopsida</taxon>
        <taxon>Liliopsida</taxon>
        <taxon>Zingiberales</taxon>
        <taxon>Musaceae</taxon>
        <taxon>Musa</taxon>
    </lineage>
</organism>
<feature type="compositionally biased region" description="Polar residues" evidence="1">
    <location>
        <begin position="55"/>
        <end position="64"/>
    </location>
</feature>
<accession>A0A4S8KDC3</accession>
<reference evidence="2 3" key="1">
    <citation type="journal article" date="2019" name="Nat. Plants">
        <title>Genome sequencing of Musa balbisiana reveals subgenome evolution and function divergence in polyploid bananas.</title>
        <authorList>
            <person name="Yao X."/>
        </authorList>
    </citation>
    <scope>NUCLEOTIDE SEQUENCE [LARGE SCALE GENOMIC DNA]</scope>
    <source>
        <strain evidence="3">cv. DH-PKW</strain>
        <tissue evidence="2">Leaves</tissue>
    </source>
</reference>
<dbReference type="AlphaFoldDB" id="A0A4S8KDC3"/>
<dbReference type="EMBL" id="PYDT01000001">
    <property type="protein sequence ID" value="THU73163.1"/>
    <property type="molecule type" value="Genomic_DNA"/>
</dbReference>
<dbReference type="Proteomes" id="UP000317650">
    <property type="component" value="Chromosome 4"/>
</dbReference>